<reference evidence="5" key="4">
    <citation type="journal article" date="2019" name="Int. J. Syst. Evol. Microbiol.">
        <title>The Global Catalogue of Microorganisms (GCM) 10K type strain sequencing project: providing services to taxonomists for standard genome sequencing and annotation.</title>
        <authorList>
            <consortium name="The Broad Institute Genomics Platform"/>
            <consortium name="The Broad Institute Genome Sequencing Center for Infectious Disease"/>
            <person name="Wu L."/>
            <person name="Ma J."/>
        </authorList>
    </citation>
    <scope>NUCLEOTIDE SEQUENCE [LARGE SCALE GENOMIC DNA]</scope>
    <source>
        <strain evidence="5">CGMCC 1.12707</strain>
    </source>
</reference>
<evidence type="ECO:0000313" key="5">
    <source>
        <dbReference type="Proteomes" id="UP000650994"/>
    </source>
</evidence>
<keyword evidence="5" id="KW-1185">Reference proteome</keyword>
<dbReference type="AlphaFoldDB" id="A0A1M7BSK7"/>
<dbReference type="EMBL" id="FRBH01000011">
    <property type="protein sequence ID" value="SHL57927.1"/>
    <property type="molecule type" value="Genomic_DNA"/>
</dbReference>
<dbReference type="EMBL" id="BMFL01000013">
    <property type="protein sequence ID" value="GGF03565.1"/>
    <property type="molecule type" value="Genomic_DNA"/>
</dbReference>
<reference evidence="4" key="3">
    <citation type="submission" date="2016-11" db="EMBL/GenBank/DDBJ databases">
        <authorList>
            <person name="Varghese N."/>
            <person name="Submissions S."/>
        </authorList>
    </citation>
    <scope>NUCLEOTIDE SEQUENCE [LARGE SCALE GENOMIC DNA]</scope>
    <source>
        <strain evidence="4">DSM 27989</strain>
    </source>
</reference>
<name>A0A1M7BSK7_9FLAO</name>
<gene>
    <name evidence="2" type="ORF">GCM10010984_21180</name>
    <name evidence="3" type="ORF">SAMN05443634_111125</name>
</gene>
<protein>
    <submittedName>
        <fullName evidence="3">Uncharacterized protein</fullName>
    </submittedName>
</protein>
<dbReference type="OrthoDB" id="4380123at2"/>
<reference evidence="2" key="5">
    <citation type="submission" date="2024-05" db="EMBL/GenBank/DDBJ databases">
        <authorList>
            <person name="Sun Q."/>
            <person name="Zhou Y."/>
        </authorList>
    </citation>
    <scope>NUCLEOTIDE SEQUENCE</scope>
    <source>
        <strain evidence="2">CGMCC 1.12707</strain>
    </source>
</reference>
<feature type="signal peptide" evidence="1">
    <location>
        <begin position="1"/>
        <end position="20"/>
    </location>
</feature>
<sequence length="187" mass="21740">MNIYKFLVIAVFLISTNSFSQEKAVIKFYGLNNILPLGKDTIYSKYSKNIEKVSDKVYLFDKNIKIESLFPIIKGQPFYFKKIVENKLFNIDDLLNIEKEETIDNIFITDIGSFGTRKNKRYFNLSMNVNIRKKNKTGIYTNSLDIIIGISNKNSSPSDENSFFENAEITFFYCVSCDDNIMHLRLL</sequence>
<organism evidence="3 4">
    <name type="scientific">Chishuiella changwenlii</name>
    <dbReference type="NCBI Taxonomy" id="1434701"/>
    <lineage>
        <taxon>Bacteria</taxon>
        <taxon>Pseudomonadati</taxon>
        <taxon>Bacteroidota</taxon>
        <taxon>Flavobacteriia</taxon>
        <taxon>Flavobacteriales</taxon>
        <taxon>Weeksellaceae</taxon>
        <taxon>Chishuiella</taxon>
    </lineage>
</organism>
<reference evidence="2" key="1">
    <citation type="journal article" date="2014" name="Int. J. Syst. Evol. Microbiol.">
        <title>Complete genome of a new Firmicutes species belonging to the dominant human colonic microbiota ('Ruminococcus bicirculans') reveals two chromosomes and a selective capacity to utilize plant glucans.</title>
        <authorList>
            <consortium name="NISC Comparative Sequencing Program"/>
            <person name="Wegmann U."/>
            <person name="Louis P."/>
            <person name="Goesmann A."/>
            <person name="Henrissat B."/>
            <person name="Duncan S.H."/>
            <person name="Flint H.J."/>
        </authorList>
    </citation>
    <scope>NUCLEOTIDE SEQUENCE</scope>
    <source>
        <strain evidence="2">CGMCC 1.12707</strain>
    </source>
</reference>
<dbReference type="Proteomes" id="UP000184120">
    <property type="component" value="Unassembled WGS sequence"/>
</dbReference>
<evidence type="ECO:0000313" key="4">
    <source>
        <dbReference type="Proteomes" id="UP000184120"/>
    </source>
</evidence>
<accession>A0A1M7BSK7</accession>
<reference evidence="3" key="2">
    <citation type="submission" date="2016-11" db="EMBL/GenBank/DDBJ databases">
        <authorList>
            <person name="Jaros S."/>
            <person name="Januszkiewicz K."/>
            <person name="Wedrychowicz H."/>
        </authorList>
    </citation>
    <scope>NUCLEOTIDE SEQUENCE [LARGE SCALE GENOMIC DNA]</scope>
    <source>
        <strain evidence="3">DSM 27989</strain>
    </source>
</reference>
<dbReference type="Proteomes" id="UP000650994">
    <property type="component" value="Unassembled WGS sequence"/>
</dbReference>
<proteinExistence type="predicted"/>
<evidence type="ECO:0000313" key="2">
    <source>
        <dbReference type="EMBL" id="GGF03565.1"/>
    </source>
</evidence>
<dbReference type="STRING" id="1434701.SAMN05443634_111125"/>
<evidence type="ECO:0000256" key="1">
    <source>
        <dbReference type="SAM" id="SignalP"/>
    </source>
</evidence>
<keyword evidence="1" id="KW-0732">Signal</keyword>
<dbReference type="RefSeq" id="WP_072933665.1">
    <property type="nucleotide sequence ID" value="NZ_BMFL01000013.1"/>
</dbReference>
<feature type="chain" id="PRO_5012590580" evidence="1">
    <location>
        <begin position="21"/>
        <end position="187"/>
    </location>
</feature>
<evidence type="ECO:0000313" key="3">
    <source>
        <dbReference type="EMBL" id="SHL57927.1"/>
    </source>
</evidence>